<dbReference type="RefSeq" id="WP_173582318.1">
    <property type="nucleotide sequence ID" value="NZ_WOTB01000004.1"/>
</dbReference>
<evidence type="ECO:0000313" key="2">
    <source>
        <dbReference type="Proteomes" id="UP000635278"/>
    </source>
</evidence>
<dbReference type="EMBL" id="WOTB01000004">
    <property type="protein sequence ID" value="NHN83924.1"/>
    <property type="molecule type" value="Genomic_DNA"/>
</dbReference>
<comment type="caution">
    <text evidence="1">The sequence shown here is derived from an EMBL/GenBank/DDBJ whole genome shotgun (WGS) entry which is preliminary data.</text>
</comment>
<evidence type="ECO:0000313" key="1">
    <source>
        <dbReference type="EMBL" id="NHN83924.1"/>
    </source>
</evidence>
<name>A0ABX0JKP5_9PROT</name>
<organism evidence="1 2">
    <name type="scientific">Acetobacter musti</name>
    <dbReference type="NCBI Taxonomy" id="864732"/>
    <lineage>
        <taxon>Bacteria</taxon>
        <taxon>Pseudomonadati</taxon>
        <taxon>Pseudomonadota</taxon>
        <taxon>Alphaproteobacteria</taxon>
        <taxon>Acetobacterales</taxon>
        <taxon>Acetobacteraceae</taxon>
        <taxon>Acetobacter</taxon>
    </lineage>
</organism>
<keyword evidence="2" id="KW-1185">Reference proteome</keyword>
<protein>
    <submittedName>
        <fullName evidence="1">Uncharacterized protein</fullName>
    </submittedName>
</protein>
<gene>
    <name evidence="1" type="ORF">GOB93_04610</name>
</gene>
<sequence length="159" mass="16158">MDEERHLSITDQLAGISPIMPETGADPREFAARNAAGPIVSFLTESQIAGSAGGSSGVPLNVVTKPGARLTLAFAATGDITWDVTPDTALTLTLAGGTTGVLQRLTLILRQPASGGFTVTLPPAKYQGGVTPVVSTIAGQTTVITFMTDDAGTTIYGGV</sequence>
<accession>A0ABX0JKP5</accession>
<dbReference type="Proteomes" id="UP000635278">
    <property type="component" value="Unassembled WGS sequence"/>
</dbReference>
<proteinExistence type="predicted"/>
<reference evidence="1 2" key="1">
    <citation type="journal article" date="2020" name="Int. J. Syst. Evol. Microbiol.">
        <title>Novel acetic acid bacteria from cider fermentations: Acetobacter conturbans sp. nov. and Acetobacter fallax sp. nov.</title>
        <authorList>
            <person name="Sombolestani A.S."/>
            <person name="Cleenwerck I."/>
            <person name="Cnockaert M."/>
            <person name="Borremans W."/>
            <person name="Wieme A.D."/>
            <person name="De Vuyst L."/>
            <person name="Vandamme P."/>
        </authorList>
    </citation>
    <scope>NUCLEOTIDE SEQUENCE [LARGE SCALE GENOMIC DNA]</scope>
    <source>
        <strain evidence="1 2">LMG 30640</strain>
    </source>
</reference>